<evidence type="ECO:0000256" key="6">
    <source>
        <dbReference type="ARBA" id="ARBA00022692"/>
    </source>
</evidence>
<dbReference type="EMBL" id="LR134204">
    <property type="protein sequence ID" value="VEB89588.1"/>
    <property type="molecule type" value="Genomic_DNA"/>
</dbReference>
<evidence type="ECO:0000256" key="9">
    <source>
        <dbReference type="SAM" id="Phobius"/>
    </source>
</evidence>
<keyword evidence="8 9" id="KW-0472">Membrane</keyword>
<dbReference type="PANTHER" id="PTHR37324">
    <property type="entry name" value="PTS SYSTEM GALACTITOL-SPECIFIC EIIC COMPONENT"/>
    <property type="match status" value="1"/>
</dbReference>
<evidence type="ECO:0000256" key="1">
    <source>
        <dbReference type="ARBA" id="ARBA00004651"/>
    </source>
</evidence>
<evidence type="ECO:0000256" key="7">
    <source>
        <dbReference type="ARBA" id="ARBA00022989"/>
    </source>
</evidence>
<evidence type="ECO:0000256" key="8">
    <source>
        <dbReference type="ARBA" id="ARBA00023136"/>
    </source>
</evidence>
<sequence length="96" mass="10171">MGLVIGMLAGYDVKSVLQLAVKTAAVMLLMPRVIKPIMDGLTPIARHARKRLQAKFGGQEFLIGLDPALLLGHTSVVSASLIFIPLTILIAVLVPG</sequence>
<dbReference type="Proteomes" id="UP000270272">
    <property type="component" value="Chromosome"/>
</dbReference>
<evidence type="ECO:0000313" key="11">
    <source>
        <dbReference type="Proteomes" id="UP000270272"/>
    </source>
</evidence>
<dbReference type="GO" id="GO:0009401">
    <property type="term" value="P:phosphoenolpyruvate-dependent sugar phosphotransferase system"/>
    <property type="evidence" value="ECO:0007669"/>
    <property type="project" value="UniProtKB-KW"/>
</dbReference>
<keyword evidence="2" id="KW-0813">Transport</keyword>
<comment type="subcellular location">
    <subcellularLocation>
        <location evidence="1">Cell membrane</location>
        <topology evidence="1">Multi-pass membrane protein</topology>
    </subcellularLocation>
</comment>
<dbReference type="GO" id="GO:0015577">
    <property type="term" value="F:galactitol transmembrane transporter activity"/>
    <property type="evidence" value="ECO:0007669"/>
    <property type="project" value="InterPro"/>
</dbReference>
<gene>
    <name evidence="10" type="primary">gatC_3</name>
    <name evidence="10" type="ORF">NCTC11075_02236</name>
</gene>
<name>A0A447UL66_CITKO</name>
<dbReference type="AlphaFoldDB" id="A0A447UL66"/>
<evidence type="ECO:0000256" key="4">
    <source>
        <dbReference type="ARBA" id="ARBA00022597"/>
    </source>
</evidence>
<evidence type="ECO:0000256" key="3">
    <source>
        <dbReference type="ARBA" id="ARBA00022475"/>
    </source>
</evidence>
<keyword evidence="3" id="KW-1003">Cell membrane</keyword>
<dbReference type="InterPro" id="IPR013853">
    <property type="entry name" value="EIIC-GAT"/>
</dbReference>
<organism evidence="10 11">
    <name type="scientific">Citrobacter koseri</name>
    <name type="common">Citrobacter diversus</name>
    <dbReference type="NCBI Taxonomy" id="545"/>
    <lineage>
        <taxon>Bacteria</taxon>
        <taxon>Pseudomonadati</taxon>
        <taxon>Pseudomonadota</taxon>
        <taxon>Gammaproteobacteria</taxon>
        <taxon>Enterobacterales</taxon>
        <taxon>Enterobacteriaceae</taxon>
        <taxon>Citrobacter</taxon>
    </lineage>
</organism>
<evidence type="ECO:0000256" key="2">
    <source>
        <dbReference type="ARBA" id="ARBA00022448"/>
    </source>
</evidence>
<keyword evidence="6 9" id="KW-0812">Transmembrane</keyword>
<keyword evidence="10" id="KW-0808">Transferase</keyword>
<evidence type="ECO:0000313" key="10">
    <source>
        <dbReference type="EMBL" id="VEB89588.1"/>
    </source>
</evidence>
<protein>
    <submittedName>
        <fullName evidence="10">Component IIC of galactitol-specific phosphotransferase system</fullName>
    </submittedName>
</protein>
<keyword evidence="4" id="KW-0762">Sugar transport</keyword>
<dbReference type="InterPro" id="IPR004703">
    <property type="entry name" value="PTS_sugar-sp_permease"/>
</dbReference>
<reference evidence="10 11" key="1">
    <citation type="submission" date="2018-12" db="EMBL/GenBank/DDBJ databases">
        <authorList>
            <consortium name="Pathogen Informatics"/>
        </authorList>
    </citation>
    <scope>NUCLEOTIDE SEQUENCE [LARGE SCALE GENOMIC DNA]</scope>
    <source>
        <strain evidence="10 11">NCTC11075</strain>
    </source>
</reference>
<dbReference type="GO" id="GO:0005886">
    <property type="term" value="C:plasma membrane"/>
    <property type="evidence" value="ECO:0007669"/>
    <property type="project" value="UniProtKB-SubCell"/>
</dbReference>
<accession>A0A447UL66</accession>
<dbReference type="GO" id="GO:0016740">
    <property type="term" value="F:transferase activity"/>
    <property type="evidence" value="ECO:0007669"/>
    <property type="project" value="UniProtKB-KW"/>
</dbReference>
<evidence type="ECO:0000256" key="5">
    <source>
        <dbReference type="ARBA" id="ARBA00022683"/>
    </source>
</evidence>
<dbReference type="Pfam" id="PF03611">
    <property type="entry name" value="EIIC-GAT"/>
    <property type="match status" value="1"/>
</dbReference>
<feature type="transmembrane region" description="Helical" evidence="9">
    <location>
        <begin position="70"/>
        <end position="94"/>
    </location>
</feature>
<keyword evidence="5" id="KW-0598">Phosphotransferase system</keyword>
<proteinExistence type="predicted"/>
<dbReference type="PANTHER" id="PTHR37324:SF2">
    <property type="entry name" value="PTS SYSTEM GALACTITOL-SPECIFIC EIIC COMPONENT"/>
    <property type="match status" value="1"/>
</dbReference>
<keyword evidence="7 9" id="KW-1133">Transmembrane helix</keyword>